<keyword evidence="1" id="KW-0812">Transmembrane</keyword>
<evidence type="ECO:0000256" key="1">
    <source>
        <dbReference type="SAM" id="Phobius"/>
    </source>
</evidence>
<name>D8T9W0_SELML</name>
<evidence type="ECO:0000313" key="2">
    <source>
        <dbReference type="EMBL" id="EFJ06517.1"/>
    </source>
</evidence>
<gene>
    <name evidence="2" type="ORF">SELMODRAFT_135279</name>
</gene>
<evidence type="ECO:0000313" key="3">
    <source>
        <dbReference type="Proteomes" id="UP000001514"/>
    </source>
</evidence>
<organism evidence="3">
    <name type="scientific">Selaginella moellendorffii</name>
    <name type="common">Spikemoss</name>
    <dbReference type="NCBI Taxonomy" id="88036"/>
    <lineage>
        <taxon>Eukaryota</taxon>
        <taxon>Viridiplantae</taxon>
        <taxon>Streptophyta</taxon>
        <taxon>Embryophyta</taxon>
        <taxon>Tracheophyta</taxon>
        <taxon>Lycopodiopsida</taxon>
        <taxon>Selaginellales</taxon>
        <taxon>Selaginellaceae</taxon>
        <taxon>Selaginella</taxon>
    </lineage>
</organism>
<dbReference type="Gramene" id="EFJ06517">
    <property type="protein sequence ID" value="EFJ06517"/>
    <property type="gene ID" value="SELMODRAFT_135279"/>
</dbReference>
<dbReference type="Proteomes" id="UP000001514">
    <property type="component" value="Unassembled WGS sequence"/>
</dbReference>
<feature type="transmembrane region" description="Helical" evidence="1">
    <location>
        <begin position="60"/>
        <end position="80"/>
    </location>
</feature>
<keyword evidence="1" id="KW-0472">Membrane</keyword>
<dbReference type="InParanoid" id="D8T9W0"/>
<accession>D8T9W0</accession>
<protein>
    <submittedName>
        <fullName evidence="2">Uncharacterized protein</fullName>
    </submittedName>
</protein>
<feature type="non-terminal residue" evidence="2">
    <location>
        <position position="1"/>
    </location>
</feature>
<dbReference type="KEGG" id="smo:SELMODRAFT_135279"/>
<reference evidence="2 3" key="1">
    <citation type="journal article" date="2011" name="Science">
        <title>The Selaginella genome identifies genetic changes associated with the evolution of vascular plants.</title>
        <authorList>
            <person name="Banks J.A."/>
            <person name="Nishiyama T."/>
            <person name="Hasebe M."/>
            <person name="Bowman J.L."/>
            <person name="Gribskov M."/>
            <person name="dePamphilis C."/>
            <person name="Albert V.A."/>
            <person name="Aono N."/>
            <person name="Aoyama T."/>
            <person name="Ambrose B.A."/>
            <person name="Ashton N.W."/>
            <person name="Axtell M.J."/>
            <person name="Barker E."/>
            <person name="Barker M.S."/>
            <person name="Bennetzen J.L."/>
            <person name="Bonawitz N.D."/>
            <person name="Chapple C."/>
            <person name="Cheng C."/>
            <person name="Correa L.G."/>
            <person name="Dacre M."/>
            <person name="DeBarry J."/>
            <person name="Dreyer I."/>
            <person name="Elias M."/>
            <person name="Engstrom E.M."/>
            <person name="Estelle M."/>
            <person name="Feng L."/>
            <person name="Finet C."/>
            <person name="Floyd S.K."/>
            <person name="Frommer W.B."/>
            <person name="Fujita T."/>
            <person name="Gramzow L."/>
            <person name="Gutensohn M."/>
            <person name="Harholt J."/>
            <person name="Hattori M."/>
            <person name="Heyl A."/>
            <person name="Hirai T."/>
            <person name="Hiwatashi Y."/>
            <person name="Ishikawa M."/>
            <person name="Iwata M."/>
            <person name="Karol K.G."/>
            <person name="Koehler B."/>
            <person name="Kolukisaoglu U."/>
            <person name="Kubo M."/>
            <person name="Kurata T."/>
            <person name="Lalonde S."/>
            <person name="Li K."/>
            <person name="Li Y."/>
            <person name="Litt A."/>
            <person name="Lyons E."/>
            <person name="Manning G."/>
            <person name="Maruyama T."/>
            <person name="Michael T.P."/>
            <person name="Mikami K."/>
            <person name="Miyazaki S."/>
            <person name="Morinaga S."/>
            <person name="Murata T."/>
            <person name="Mueller-Roeber B."/>
            <person name="Nelson D.R."/>
            <person name="Obara M."/>
            <person name="Oguri Y."/>
            <person name="Olmstead R.G."/>
            <person name="Onodera N."/>
            <person name="Petersen B.L."/>
            <person name="Pils B."/>
            <person name="Prigge M."/>
            <person name="Rensing S.A."/>
            <person name="Riano-Pachon D.M."/>
            <person name="Roberts A.W."/>
            <person name="Sato Y."/>
            <person name="Scheller H.V."/>
            <person name="Schulz B."/>
            <person name="Schulz C."/>
            <person name="Shakirov E.V."/>
            <person name="Shibagaki N."/>
            <person name="Shinohara N."/>
            <person name="Shippen D.E."/>
            <person name="Soerensen I."/>
            <person name="Sotooka R."/>
            <person name="Sugimoto N."/>
            <person name="Sugita M."/>
            <person name="Sumikawa N."/>
            <person name="Tanurdzic M."/>
            <person name="Theissen G."/>
            <person name="Ulvskov P."/>
            <person name="Wakazuki S."/>
            <person name="Weng J.K."/>
            <person name="Willats W.W."/>
            <person name="Wipf D."/>
            <person name="Wolf P.G."/>
            <person name="Yang L."/>
            <person name="Zimmer A.D."/>
            <person name="Zhu Q."/>
            <person name="Mitros T."/>
            <person name="Hellsten U."/>
            <person name="Loque D."/>
            <person name="Otillar R."/>
            <person name="Salamov A."/>
            <person name="Schmutz J."/>
            <person name="Shapiro H."/>
            <person name="Lindquist E."/>
            <person name="Lucas S."/>
            <person name="Rokhsar D."/>
            <person name="Grigoriev I.V."/>
        </authorList>
    </citation>
    <scope>NUCLEOTIDE SEQUENCE [LARGE SCALE GENOMIC DNA]</scope>
</reference>
<dbReference type="EMBL" id="GL377699">
    <property type="protein sequence ID" value="EFJ06517.1"/>
    <property type="molecule type" value="Genomic_DNA"/>
</dbReference>
<dbReference type="AlphaFoldDB" id="D8T9W0"/>
<keyword evidence="3" id="KW-1185">Reference proteome</keyword>
<sequence length="104" mass="11850">SGIEHDYFLSLVKPLFEDMPLVAPPEPAKSEYVGGEWPLQGKSDVRVKIPLLSQVCWKNMFMQTLCFFYFFSVLVGSFSTRGPGKGIHSRLCMYESWFGFCVLV</sequence>
<keyword evidence="1" id="KW-1133">Transmembrane helix</keyword>
<proteinExistence type="predicted"/>
<dbReference type="STRING" id="88036.D8T9W0"/>
<dbReference type="HOGENOM" id="CLU_2257042_0_0_1"/>